<gene>
    <name evidence="2" type="ORF">IMZ08_16270</name>
</gene>
<feature type="transmembrane region" description="Helical" evidence="1">
    <location>
        <begin position="324"/>
        <end position="346"/>
    </location>
</feature>
<feature type="transmembrane region" description="Helical" evidence="1">
    <location>
        <begin position="294"/>
        <end position="318"/>
    </location>
</feature>
<proteinExistence type="predicted"/>
<name>A0ABR9QMD2_9BACI</name>
<dbReference type="PANTHER" id="PTHR39177:SF1">
    <property type="entry name" value="ABC TRANSPORTER PERMEASE YTRC-RELATED"/>
    <property type="match status" value="1"/>
</dbReference>
<feature type="transmembrane region" description="Helical" evidence="1">
    <location>
        <begin position="145"/>
        <end position="167"/>
    </location>
</feature>
<feature type="transmembrane region" description="Helical" evidence="1">
    <location>
        <begin position="67"/>
        <end position="85"/>
    </location>
</feature>
<dbReference type="PANTHER" id="PTHR39177">
    <property type="entry name" value="ABC TRANSPORTER PERMEASE YTRC-RELATED"/>
    <property type="match status" value="1"/>
</dbReference>
<feature type="transmembrane region" description="Helical" evidence="1">
    <location>
        <begin position="256"/>
        <end position="273"/>
    </location>
</feature>
<keyword evidence="1" id="KW-0812">Transmembrane</keyword>
<organism evidence="2 3">
    <name type="scientific">Litchfieldia luteola</name>
    <dbReference type="NCBI Taxonomy" id="682179"/>
    <lineage>
        <taxon>Bacteria</taxon>
        <taxon>Bacillati</taxon>
        <taxon>Bacillota</taxon>
        <taxon>Bacilli</taxon>
        <taxon>Bacillales</taxon>
        <taxon>Bacillaceae</taxon>
        <taxon>Litchfieldia</taxon>
    </lineage>
</organism>
<evidence type="ECO:0000313" key="3">
    <source>
        <dbReference type="Proteomes" id="UP001516662"/>
    </source>
</evidence>
<keyword evidence="1" id="KW-1133">Transmembrane helix</keyword>
<dbReference type="EMBL" id="JADCLJ010000022">
    <property type="protein sequence ID" value="MBE4909609.1"/>
    <property type="molecule type" value="Genomic_DNA"/>
</dbReference>
<dbReference type="RefSeq" id="WP_193538424.1">
    <property type="nucleotide sequence ID" value="NZ_JADCLJ010000022.1"/>
</dbReference>
<feature type="transmembrane region" description="Helical" evidence="1">
    <location>
        <begin position="110"/>
        <end position="133"/>
    </location>
</feature>
<accession>A0ABR9QMD2</accession>
<dbReference type="Pfam" id="PF13346">
    <property type="entry name" value="ABC2_membrane_5"/>
    <property type="match status" value="1"/>
</dbReference>
<dbReference type="InterPro" id="IPR053046">
    <property type="entry name" value="ABC-5_transporter"/>
</dbReference>
<keyword evidence="3" id="KW-1185">Reference proteome</keyword>
<feature type="transmembrane region" description="Helical" evidence="1">
    <location>
        <begin position="174"/>
        <end position="195"/>
    </location>
</feature>
<comment type="caution">
    <text evidence="2">The sequence shown here is derived from an EMBL/GenBank/DDBJ whole genome shotgun (WGS) entry which is preliminary data.</text>
</comment>
<dbReference type="InterPro" id="IPR025699">
    <property type="entry name" value="ABC2_memb-like"/>
</dbReference>
<sequence length="356" mass="40411">MKGTKGLWLKDYKQSKFILWALWLVSLYIPIKVVNEIQHLNVAIQFWKESGERNPFEYHLYWNNTDVAFLQILVVLILACTLIGLERTNQSMDLTLSLPFKRQTIMLTKWLLGVINIIGATIVSIVAAVILLSNSLLIDYMDSGILWYYGLVSIFVLIGVYTFALLIGFMGASVISQFVFSVIFLLFPMGMAMLIDEFFNYHWEALGLGHFYLPNVIYSLFEHISFPIQLLLLDHRINGFLHGYVNGPNQLGLEPLIVPVIVTIVGLGLIMYFSKAMKSENNGKILVYEKFQPVLKVGVFVCFYLLGGAIFPSFIYNYNESPHVITYHIGGLLLALIVSFIVSKLLGTRFLLGKRS</sequence>
<evidence type="ECO:0000313" key="2">
    <source>
        <dbReference type="EMBL" id="MBE4909609.1"/>
    </source>
</evidence>
<keyword evidence="1" id="KW-0472">Membrane</keyword>
<feature type="transmembrane region" description="Helical" evidence="1">
    <location>
        <begin position="21"/>
        <end position="47"/>
    </location>
</feature>
<dbReference type="Proteomes" id="UP001516662">
    <property type="component" value="Unassembled WGS sequence"/>
</dbReference>
<protein>
    <submittedName>
        <fullName evidence="2">ABC-2 transporter permease</fullName>
    </submittedName>
</protein>
<reference evidence="2 3" key="1">
    <citation type="submission" date="2020-10" db="EMBL/GenBank/DDBJ databases">
        <title>Bacillus sp. HD4P25, an endophyte from a halophyte.</title>
        <authorList>
            <person name="Sun J.-Q."/>
        </authorList>
    </citation>
    <scope>NUCLEOTIDE SEQUENCE [LARGE SCALE GENOMIC DNA]</scope>
    <source>
        <strain evidence="2 3">YIM 93174</strain>
    </source>
</reference>
<evidence type="ECO:0000256" key="1">
    <source>
        <dbReference type="SAM" id="Phobius"/>
    </source>
</evidence>